<gene>
    <name evidence="7" type="ORF">GDO54_010207</name>
</gene>
<keyword evidence="8" id="KW-1185">Reference proteome</keyword>
<dbReference type="Proteomes" id="UP001181693">
    <property type="component" value="Unassembled WGS sequence"/>
</dbReference>
<feature type="transmembrane region" description="Helical" evidence="6">
    <location>
        <begin position="53"/>
        <end position="74"/>
    </location>
</feature>
<feature type="transmembrane region" description="Helical" evidence="6">
    <location>
        <begin position="12"/>
        <end position="33"/>
    </location>
</feature>
<evidence type="ECO:0000256" key="6">
    <source>
        <dbReference type="SAM" id="Phobius"/>
    </source>
</evidence>
<evidence type="ECO:0000313" key="7">
    <source>
        <dbReference type="EMBL" id="DBA25866.1"/>
    </source>
</evidence>
<reference evidence="7" key="1">
    <citation type="thesis" date="2020" institute="ProQuest LLC" country="789 East Eisenhower Parkway, Ann Arbor, MI, USA">
        <title>Comparative Genomics and Chromosome Evolution.</title>
        <authorList>
            <person name="Mudd A.B."/>
        </authorList>
    </citation>
    <scope>NUCLEOTIDE SEQUENCE</scope>
    <source>
        <strain evidence="7">1538</strain>
        <tissue evidence="7">Blood</tissue>
    </source>
</reference>
<dbReference type="Pfam" id="PF05805">
    <property type="entry name" value="L6_membrane"/>
    <property type="match status" value="1"/>
</dbReference>
<evidence type="ECO:0000313" key="8">
    <source>
        <dbReference type="Proteomes" id="UP001181693"/>
    </source>
</evidence>
<keyword evidence="4 6" id="KW-1133">Transmembrane helix</keyword>
<keyword evidence="3 6" id="KW-0812">Transmembrane</keyword>
<evidence type="ECO:0000256" key="3">
    <source>
        <dbReference type="ARBA" id="ARBA00022692"/>
    </source>
</evidence>
<comment type="similarity">
    <text evidence="2">Belongs to the L6 tetraspanin family.</text>
</comment>
<dbReference type="PANTHER" id="PTHR14198:SF25">
    <property type="entry name" value="TRANSMEMBRANE 4 L SIX FAMILY MEMBER 19"/>
    <property type="match status" value="1"/>
</dbReference>
<feature type="transmembrane region" description="Helical" evidence="6">
    <location>
        <begin position="86"/>
        <end position="109"/>
    </location>
</feature>
<feature type="transmembrane region" description="Helical" evidence="6">
    <location>
        <begin position="129"/>
        <end position="147"/>
    </location>
</feature>
<dbReference type="InterPro" id="IPR008661">
    <property type="entry name" value="L6_membrane"/>
</dbReference>
<evidence type="ECO:0000256" key="5">
    <source>
        <dbReference type="ARBA" id="ARBA00023136"/>
    </source>
</evidence>
<protein>
    <submittedName>
        <fullName evidence="7">Uncharacterized protein</fullName>
    </submittedName>
</protein>
<name>A0AAV3AN40_PYXAD</name>
<comment type="subcellular location">
    <subcellularLocation>
        <location evidence="1">Membrane</location>
        <topology evidence="1">Multi-pass membrane protein</topology>
    </subcellularLocation>
</comment>
<keyword evidence="5 6" id="KW-0472">Membrane</keyword>
<dbReference type="EMBL" id="DYDO01000004">
    <property type="protein sequence ID" value="DBA25866.1"/>
    <property type="molecule type" value="Genomic_DNA"/>
</dbReference>
<proteinExistence type="inferred from homology"/>
<accession>A0AAV3AN40</accession>
<evidence type="ECO:0000256" key="1">
    <source>
        <dbReference type="ARBA" id="ARBA00004141"/>
    </source>
</evidence>
<organism evidence="7 8">
    <name type="scientific">Pyxicephalus adspersus</name>
    <name type="common">African bullfrog</name>
    <dbReference type="NCBI Taxonomy" id="30357"/>
    <lineage>
        <taxon>Eukaryota</taxon>
        <taxon>Metazoa</taxon>
        <taxon>Chordata</taxon>
        <taxon>Craniata</taxon>
        <taxon>Vertebrata</taxon>
        <taxon>Euteleostomi</taxon>
        <taxon>Amphibia</taxon>
        <taxon>Batrachia</taxon>
        <taxon>Anura</taxon>
        <taxon>Neobatrachia</taxon>
        <taxon>Ranoidea</taxon>
        <taxon>Pyxicephalidae</taxon>
        <taxon>Pyxicephalinae</taxon>
        <taxon>Pyxicephalus</taxon>
    </lineage>
</organism>
<evidence type="ECO:0000256" key="2">
    <source>
        <dbReference type="ARBA" id="ARBA00006193"/>
    </source>
</evidence>
<dbReference type="AlphaFoldDB" id="A0AAV3AN40"/>
<evidence type="ECO:0000256" key="4">
    <source>
        <dbReference type="ARBA" id="ARBA00022989"/>
    </source>
</evidence>
<comment type="caution">
    <text evidence="7">The sequence shown here is derived from an EMBL/GenBank/DDBJ whole genome shotgun (WGS) entry which is preliminary data.</text>
</comment>
<sequence>MCVRKCAQLNGLCLTILALLSITINIFLLFPNLDESYLRKNQIGSHARRVPGVWAGGLMVLLVGIQSIVVGFKVKRLSCCGTCCHMLLSVILSILSLVGASASLFFSAAGLFSGPYCLYQVGGGTAQEWGYPYITIGFPVFNTRYKFYLFR</sequence>
<dbReference type="PANTHER" id="PTHR14198">
    <property type="entry name" value="TRANSMEMBRANE 4 L6 FAMILY MEMBER 1-RELATED"/>
    <property type="match status" value="1"/>
</dbReference>
<dbReference type="GO" id="GO:0016020">
    <property type="term" value="C:membrane"/>
    <property type="evidence" value="ECO:0007669"/>
    <property type="project" value="UniProtKB-SubCell"/>
</dbReference>